<gene>
    <name evidence="2" type="ORF">ACFO4O_07855</name>
</gene>
<evidence type="ECO:0000256" key="1">
    <source>
        <dbReference type="SAM" id="Phobius"/>
    </source>
</evidence>
<dbReference type="SUPFAM" id="SSF54523">
    <property type="entry name" value="Pili subunits"/>
    <property type="match status" value="1"/>
</dbReference>
<proteinExistence type="predicted"/>
<keyword evidence="1" id="KW-0472">Membrane</keyword>
<dbReference type="EMBL" id="JBHSGU010000002">
    <property type="protein sequence ID" value="MFC4700064.1"/>
    <property type="molecule type" value="Genomic_DNA"/>
</dbReference>
<dbReference type="Gene3D" id="3.30.700.10">
    <property type="entry name" value="Glycoprotein, Type 4 Pilin"/>
    <property type="match status" value="1"/>
</dbReference>
<name>A0ABV9LVK4_9ALTE</name>
<sequence>MQTSVTCRLFNQGFMSQGSGVQGTAKKSAAKTGVAKQLGFTLIELLVVLVLLGLVLSLTVPNVVSWLEGRERSSRIEEFTAKVQHLPLKASTSNQSMLLFDGSELNLDAGRVSFSPALEVLANGYCKGASAILYESNYELEFAISAPFCSVRLLKSTRV</sequence>
<feature type="transmembrane region" description="Helical" evidence="1">
    <location>
        <begin position="45"/>
        <end position="67"/>
    </location>
</feature>
<dbReference type="Pfam" id="PF07963">
    <property type="entry name" value="N_methyl"/>
    <property type="match status" value="1"/>
</dbReference>
<keyword evidence="3" id="KW-1185">Reference proteome</keyword>
<dbReference type="Proteomes" id="UP001595897">
    <property type="component" value="Unassembled WGS sequence"/>
</dbReference>
<dbReference type="NCBIfam" id="TIGR02532">
    <property type="entry name" value="IV_pilin_GFxxxE"/>
    <property type="match status" value="1"/>
</dbReference>
<accession>A0ABV9LVK4</accession>
<keyword evidence="1" id="KW-0812">Transmembrane</keyword>
<dbReference type="InterPro" id="IPR012902">
    <property type="entry name" value="N_methyl_site"/>
</dbReference>
<reference evidence="3" key="1">
    <citation type="journal article" date="2019" name="Int. J. Syst. Evol. Microbiol.">
        <title>The Global Catalogue of Microorganisms (GCM) 10K type strain sequencing project: providing services to taxonomists for standard genome sequencing and annotation.</title>
        <authorList>
            <consortium name="The Broad Institute Genomics Platform"/>
            <consortium name="The Broad Institute Genome Sequencing Center for Infectious Disease"/>
            <person name="Wu L."/>
            <person name="Ma J."/>
        </authorList>
    </citation>
    <scope>NUCLEOTIDE SEQUENCE [LARGE SCALE GENOMIC DNA]</scope>
    <source>
        <strain evidence="3">KACC 12507</strain>
    </source>
</reference>
<protein>
    <submittedName>
        <fullName evidence="2">Prepilin-type N-terminal cleavage/methylation domain-containing protein</fullName>
    </submittedName>
</protein>
<dbReference type="InterPro" id="IPR045584">
    <property type="entry name" value="Pilin-like"/>
</dbReference>
<evidence type="ECO:0000313" key="3">
    <source>
        <dbReference type="Proteomes" id="UP001595897"/>
    </source>
</evidence>
<organism evidence="2 3">
    <name type="scientific">Glaciecola siphonariae</name>
    <dbReference type="NCBI Taxonomy" id="521012"/>
    <lineage>
        <taxon>Bacteria</taxon>
        <taxon>Pseudomonadati</taxon>
        <taxon>Pseudomonadota</taxon>
        <taxon>Gammaproteobacteria</taxon>
        <taxon>Alteromonadales</taxon>
        <taxon>Alteromonadaceae</taxon>
        <taxon>Glaciecola</taxon>
    </lineage>
</organism>
<evidence type="ECO:0000313" key="2">
    <source>
        <dbReference type="EMBL" id="MFC4700064.1"/>
    </source>
</evidence>
<keyword evidence="1" id="KW-1133">Transmembrane helix</keyword>
<dbReference type="RefSeq" id="WP_382407161.1">
    <property type="nucleotide sequence ID" value="NZ_JBHSGU010000002.1"/>
</dbReference>
<comment type="caution">
    <text evidence="2">The sequence shown here is derived from an EMBL/GenBank/DDBJ whole genome shotgun (WGS) entry which is preliminary data.</text>
</comment>